<evidence type="ECO:0000313" key="2">
    <source>
        <dbReference type="EMBL" id="KAK3251156.1"/>
    </source>
</evidence>
<keyword evidence="3" id="KW-1185">Reference proteome</keyword>
<reference evidence="2 3" key="1">
    <citation type="journal article" date="2015" name="Genome Biol. Evol.">
        <title>Comparative Genomics of a Bacterivorous Green Alga Reveals Evolutionary Causalities and Consequences of Phago-Mixotrophic Mode of Nutrition.</title>
        <authorList>
            <person name="Burns J.A."/>
            <person name="Paasch A."/>
            <person name="Narechania A."/>
            <person name="Kim E."/>
        </authorList>
    </citation>
    <scope>NUCLEOTIDE SEQUENCE [LARGE SCALE GENOMIC DNA]</scope>
    <source>
        <strain evidence="2 3">PLY_AMNH</strain>
    </source>
</reference>
<evidence type="ECO:0000256" key="1">
    <source>
        <dbReference type="SAM" id="MobiDB-lite"/>
    </source>
</evidence>
<feature type="compositionally biased region" description="Polar residues" evidence="1">
    <location>
        <begin position="76"/>
        <end position="100"/>
    </location>
</feature>
<feature type="region of interest" description="Disordered" evidence="1">
    <location>
        <begin position="71"/>
        <end position="106"/>
    </location>
</feature>
<organism evidence="2 3">
    <name type="scientific">Cymbomonas tetramitiformis</name>
    <dbReference type="NCBI Taxonomy" id="36881"/>
    <lineage>
        <taxon>Eukaryota</taxon>
        <taxon>Viridiplantae</taxon>
        <taxon>Chlorophyta</taxon>
        <taxon>Pyramimonadophyceae</taxon>
        <taxon>Pyramimonadales</taxon>
        <taxon>Pyramimonadaceae</taxon>
        <taxon>Cymbomonas</taxon>
    </lineage>
</organism>
<dbReference type="Proteomes" id="UP001190700">
    <property type="component" value="Unassembled WGS sequence"/>
</dbReference>
<feature type="region of interest" description="Disordered" evidence="1">
    <location>
        <begin position="1"/>
        <end position="30"/>
    </location>
</feature>
<proteinExistence type="predicted"/>
<gene>
    <name evidence="2" type="ORF">CYMTET_39499</name>
</gene>
<dbReference type="EMBL" id="LGRX02026234">
    <property type="protein sequence ID" value="KAK3251156.1"/>
    <property type="molecule type" value="Genomic_DNA"/>
</dbReference>
<name>A0AAE0C9Y8_9CHLO</name>
<comment type="caution">
    <text evidence="2">The sequence shown here is derived from an EMBL/GenBank/DDBJ whole genome shotgun (WGS) entry which is preliminary data.</text>
</comment>
<dbReference type="AlphaFoldDB" id="A0AAE0C9Y8"/>
<evidence type="ECO:0000313" key="3">
    <source>
        <dbReference type="Proteomes" id="UP001190700"/>
    </source>
</evidence>
<protein>
    <submittedName>
        <fullName evidence="2">Uncharacterized protein</fullName>
    </submittedName>
</protein>
<accession>A0AAE0C9Y8</accession>
<sequence>MHPQLVLFSMPQGAARRSGMDEPQNLSRSVDHMESTAYRHRTNSPEMQEAVELDPLVSSAVRKLPPLELAPHNALLDSTSTGSHPSAAPQSSTSNPNSTLEESRWT</sequence>